<accession>A0A109UXK1</accession>
<dbReference type="EMBL" id="CP014242">
    <property type="protein sequence ID" value="AMD19344.1"/>
    <property type="molecule type" value="Genomic_DNA"/>
</dbReference>
<feature type="compositionally biased region" description="Polar residues" evidence="3">
    <location>
        <begin position="898"/>
        <end position="908"/>
    </location>
</feature>
<feature type="region of interest" description="Disordered" evidence="3">
    <location>
        <begin position="871"/>
        <end position="908"/>
    </location>
</feature>
<dbReference type="GO" id="GO:0005829">
    <property type="term" value="C:cytosol"/>
    <property type="evidence" value="ECO:0007669"/>
    <property type="project" value="TreeGrafter"/>
</dbReference>
<feature type="region of interest" description="Disordered" evidence="3">
    <location>
        <begin position="1000"/>
        <end position="1036"/>
    </location>
</feature>
<protein>
    <submittedName>
        <fullName evidence="4">HBR443Cp</fullName>
    </submittedName>
</protein>
<feature type="region of interest" description="Disordered" evidence="3">
    <location>
        <begin position="156"/>
        <end position="213"/>
    </location>
</feature>
<dbReference type="Pfam" id="PF04499">
    <property type="entry name" value="SAPS"/>
    <property type="match status" value="1"/>
</dbReference>
<feature type="compositionally biased region" description="Acidic residues" evidence="3">
    <location>
        <begin position="61"/>
        <end position="70"/>
    </location>
</feature>
<reference evidence="4 5" key="1">
    <citation type="submission" date="2016-01" db="EMBL/GenBank/DDBJ databases">
        <title>Genome sequence of the yeast Holleya sinecauda.</title>
        <authorList>
            <person name="Dietrich F.S."/>
        </authorList>
    </citation>
    <scope>NUCLEOTIDE SEQUENCE [LARGE SCALE GENOMIC DNA]</scope>
    <source>
        <strain evidence="4 5">ATCC 58844</strain>
    </source>
</reference>
<dbReference type="RefSeq" id="XP_017986340.1">
    <property type="nucleotide sequence ID" value="XM_018130851.1"/>
</dbReference>
<feature type="region of interest" description="Disordered" evidence="3">
    <location>
        <begin position="537"/>
        <end position="591"/>
    </location>
</feature>
<evidence type="ECO:0000256" key="2">
    <source>
        <dbReference type="ARBA" id="ARBA00023306"/>
    </source>
</evidence>
<proteinExistence type="inferred from homology"/>
<dbReference type="GO" id="GO:0019903">
    <property type="term" value="F:protein phosphatase binding"/>
    <property type="evidence" value="ECO:0007669"/>
    <property type="project" value="InterPro"/>
</dbReference>
<dbReference type="GO" id="GO:0005634">
    <property type="term" value="C:nucleus"/>
    <property type="evidence" value="ECO:0007669"/>
    <property type="project" value="TreeGrafter"/>
</dbReference>
<name>A0A109UXK1_9SACH</name>
<organism evidence="4 5">
    <name type="scientific">Eremothecium sinecaudum</name>
    <dbReference type="NCBI Taxonomy" id="45286"/>
    <lineage>
        <taxon>Eukaryota</taxon>
        <taxon>Fungi</taxon>
        <taxon>Dikarya</taxon>
        <taxon>Ascomycota</taxon>
        <taxon>Saccharomycotina</taxon>
        <taxon>Saccharomycetes</taxon>
        <taxon>Saccharomycetales</taxon>
        <taxon>Saccharomycetaceae</taxon>
        <taxon>Eremothecium</taxon>
    </lineage>
</organism>
<feature type="compositionally biased region" description="Basic and acidic residues" evidence="3">
    <location>
        <begin position="34"/>
        <end position="47"/>
    </location>
</feature>
<evidence type="ECO:0000256" key="3">
    <source>
        <dbReference type="SAM" id="MobiDB-lite"/>
    </source>
</evidence>
<feature type="compositionally biased region" description="Acidic residues" evidence="3">
    <location>
        <begin position="1000"/>
        <end position="1009"/>
    </location>
</feature>
<feature type="region of interest" description="Disordered" evidence="3">
    <location>
        <begin position="34"/>
        <end position="100"/>
    </location>
</feature>
<dbReference type="Proteomes" id="UP000243052">
    <property type="component" value="Chromosome ii"/>
</dbReference>
<gene>
    <name evidence="4" type="ORF">AW171_hschr21171</name>
</gene>
<evidence type="ECO:0000313" key="4">
    <source>
        <dbReference type="EMBL" id="AMD19344.1"/>
    </source>
</evidence>
<sequence length="1036" mass="116815">MSASFWKFSQDYSTESPLTAILNRAFIKVDSNARVEKTTSKGKKDTGENEADNETGRGKEEQDEEEEGADSSEKHQNEVLSGDEEAVGLNGDLPETESEYKDYKPNLDVLEDLLDDEESYTELLCSNFKLMIFFKYPEVLDRLIDYVTNERLLKETDTSQEVSDVPHVADAQEESESTSIPTDGKVKHKNGENAGDSIDSNQQEDLDANNDNRCTLPQETAEQAESRRARMAAEILSADAWPISSAIIENQELLSKLWSMLDHSAPLSIISSSYFMKINERLLDMVIAAMIRFILNQNNVVDRFLTHIDNPPLMDFLLKIVSTDKPDTPTNIIGLLKQQKLIPKLLDHLSPKYSSSVQSAAGDFLKALVTISANSNNEIASAIGPNELTRELVSPPMVAKLIDIMLEGGTSLSNGVGIVIELIRKNNSDYDFIQVMYTTLKTHPPTDRDPIYLGHLVKCFADNIPKFNRILVETKLPQLETPFGSIEPLGFERFKICELIAELLHCSNMGLLNEPKGEEIVHARDVEREHKLSLDMYGTTDGSVDQEGQESAAQAPSDDEGLSGRIKDLHIAPNSGANSTDESPSSDSQSIVTPLCQMGTEVNSEESSDIELSEQAIREQMVIGDRLKIALHDNRIISTILKMFFDFPWNNFLHNVVFDIVQQIFNGPLKSGYNRFLLADLISTSRITDAIMEGEKKCEDYERETGLRLGYMGHLTLIAEEVAKFAAYVEEMKITFSNSIIMETLNEPKWREYTEVVLAETRGKYSTVLGDFVEDDKREYGKVIDKEEHAQFTNGNDIYHNSYLEHDDENYAEYSEMDGSRYYEYEDESGHTTRIHLNQLDNDDMDDLGASDTVNDSKFRNYMSHELAKDYTAGNFSSDEEDDLEGPEEHDSHWPQDPSASDHTSEKVSATNFMPQVPNESTSLMNQSIFNHRPFELQEHDAADDDYMDPNDDGQSYVKSHHPLYSNMLSNSHSDNLYFKKEDSNGDDSEESDEELIMVDEADAYEDDNGLQQSGSEYALCRTSSKDELKWESKND</sequence>
<dbReference type="AlphaFoldDB" id="A0A109UXK1"/>
<dbReference type="InterPro" id="IPR007587">
    <property type="entry name" value="SAPS"/>
</dbReference>
<dbReference type="SUPFAM" id="SSF48371">
    <property type="entry name" value="ARM repeat"/>
    <property type="match status" value="1"/>
</dbReference>
<comment type="similarity">
    <text evidence="1">Belongs to the SAPS family.</text>
</comment>
<dbReference type="PANTHER" id="PTHR12634">
    <property type="entry name" value="SIT4 YEAST -ASSOCIATING PROTEIN-RELATED"/>
    <property type="match status" value="1"/>
</dbReference>
<feature type="compositionally biased region" description="Basic and acidic residues" evidence="3">
    <location>
        <begin position="1024"/>
        <end position="1036"/>
    </location>
</feature>
<dbReference type="GO" id="GO:0019888">
    <property type="term" value="F:protein phosphatase regulator activity"/>
    <property type="evidence" value="ECO:0007669"/>
    <property type="project" value="TreeGrafter"/>
</dbReference>
<dbReference type="STRING" id="45286.A0A109UXK1"/>
<dbReference type="OrthoDB" id="295029at2759"/>
<keyword evidence="2" id="KW-0131">Cell cycle</keyword>
<dbReference type="InterPro" id="IPR016024">
    <property type="entry name" value="ARM-type_fold"/>
</dbReference>
<keyword evidence="5" id="KW-1185">Reference proteome</keyword>
<feature type="compositionally biased region" description="Low complexity" evidence="3">
    <location>
        <begin position="579"/>
        <end position="590"/>
    </location>
</feature>
<dbReference type="GeneID" id="28721630"/>
<dbReference type="PANTHER" id="PTHR12634:SF8">
    <property type="entry name" value="FIERY MOUNTAIN, ISOFORM D"/>
    <property type="match status" value="1"/>
</dbReference>
<evidence type="ECO:0000256" key="1">
    <source>
        <dbReference type="ARBA" id="ARBA00006180"/>
    </source>
</evidence>
<evidence type="ECO:0000313" key="5">
    <source>
        <dbReference type="Proteomes" id="UP000243052"/>
    </source>
</evidence>